<name>A0AAD7YNN1_MYTSE</name>
<dbReference type="PANTHER" id="PTHR44324">
    <property type="entry name" value="WD40 REPEAT DOMAIN 95"/>
    <property type="match status" value="1"/>
</dbReference>
<feature type="repeat" description="WD" evidence="4">
    <location>
        <begin position="361"/>
        <end position="386"/>
    </location>
</feature>
<dbReference type="Gene3D" id="2.130.10.10">
    <property type="entry name" value="YVTN repeat-like/Quinoprotein amine dehydrogenase"/>
    <property type="match status" value="3"/>
</dbReference>
<dbReference type="PROSITE" id="PS00678">
    <property type="entry name" value="WD_REPEATS_1"/>
    <property type="match status" value="1"/>
</dbReference>
<evidence type="ECO:0000256" key="1">
    <source>
        <dbReference type="ARBA" id="ARBA00014901"/>
    </source>
</evidence>
<dbReference type="InterPro" id="IPR051242">
    <property type="entry name" value="WD-EF-hand_domain"/>
</dbReference>
<dbReference type="InterPro" id="IPR036322">
    <property type="entry name" value="WD40_repeat_dom_sf"/>
</dbReference>
<dbReference type="InterPro" id="IPR001680">
    <property type="entry name" value="WD40_rpt"/>
</dbReference>
<evidence type="ECO:0000256" key="5">
    <source>
        <dbReference type="SAM" id="MobiDB-lite"/>
    </source>
</evidence>
<keyword evidence="7" id="KW-1185">Reference proteome</keyword>
<feature type="region of interest" description="Disordered" evidence="5">
    <location>
        <begin position="1036"/>
        <end position="1134"/>
    </location>
</feature>
<dbReference type="SUPFAM" id="SSF50978">
    <property type="entry name" value="WD40 repeat-like"/>
    <property type="match status" value="3"/>
</dbReference>
<proteinExistence type="predicted"/>
<evidence type="ECO:0000313" key="7">
    <source>
        <dbReference type="Proteomes" id="UP001231518"/>
    </source>
</evidence>
<evidence type="ECO:0000313" key="6">
    <source>
        <dbReference type="EMBL" id="KAJ8721738.1"/>
    </source>
</evidence>
<dbReference type="PROSITE" id="PS50294">
    <property type="entry name" value="WD_REPEATS_REGION"/>
    <property type="match status" value="2"/>
</dbReference>
<dbReference type="EMBL" id="JARGEI010000013">
    <property type="protein sequence ID" value="KAJ8721738.1"/>
    <property type="molecule type" value="Genomic_DNA"/>
</dbReference>
<dbReference type="InterPro" id="IPR019775">
    <property type="entry name" value="WD40_repeat_CS"/>
</dbReference>
<protein>
    <recommendedName>
        <fullName evidence="1">WD repeat-containing protein on Y chromosome</fullName>
    </recommendedName>
</protein>
<feature type="repeat" description="WD" evidence="4">
    <location>
        <begin position="397"/>
        <end position="438"/>
    </location>
</feature>
<keyword evidence="2 4" id="KW-0853">WD repeat</keyword>
<evidence type="ECO:0000256" key="2">
    <source>
        <dbReference type="ARBA" id="ARBA00022574"/>
    </source>
</evidence>
<evidence type="ECO:0000256" key="3">
    <source>
        <dbReference type="ARBA" id="ARBA00022737"/>
    </source>
</evidence>
<feature type="region of interest" description="Disordered" evidence="5">
    <location>
        <begin position="704"/>
        <end position="736"/>
    </location>
</feature>
<evidence type="ECO:0000256" key="4">
    <source>
        <dbReference type="PROSITE-ProRule" id="PRU00221"/>
    </source>
</evidence>
<dbReference type="SMART" id="SM00320">
    <property type="entry name" value="WD40"/>
    <property type="match status" value="10"/>
</dbReference>
<dbReference type="PANTHER" id="PTHR44324:SF6">
    <property type="entry name" value="EF-HAND CALCIUM BINDING DOMAIN 8"/>
    <property type="match status" value="1"/>
</dbReference>
<dbReference type="AlphaFoldDB" id="A0AAD7YNN1"/>
<dbReference type="Proteomes" id="UP001231518">
    <property type="component" value="Chromosome 12"/>
</dbReference>
<organism evidence="6 7">
    <name type="scientific">Mythimna separata</name>
    <name type="common">Oriental armyworm</name>
    <name type="synonym">Pseudaletia separata</name>
    <dbReference type="NCBI Taxonomy" id="271217"/>
    <lineage>
        <taxon>Eukaryota</taxon>
        <taxon>Metazoa</taxon>
        <taxon>Ecdysozoa</taxon>
        <taxon>Arthropoda</taxon>
        <taxon>Hexapoda</taxon>
        <taxon>Insecta</taxon>
        <taxon>Pterygota</taxon>
        <taxon>Neoptera</taxon>
        <taxon>Endopterygota</taxon>
        <taxon>Lepidoptera</taxon>
        <taxon>Glossata</taxon>
        <taxon>Ditrysia</taxon>
        <taxon>Noctuoidea</taxon>
        <taxon>Noctuidae</taxon>
        <taxon>Noctuinae</taxon>
        <taxon>Hadenini</taxon>
        <taxon>Mythimna</taxon>
    </lineage>
</organism>
<sequence length="1134" mass="128840">MAHESDLRSLSMLSAKTEDSAAAAARARWRNAALHERCSMGDMERIRDAFEEAYQHKMTPMQFRNTLKSLLDVDYDDEKFNILFMKVNTSRSGEVDWEEVVSHLILGYFGEDAENQRESLQPPIMGLPVVIRSQHRHPISRITFSPDVDKNRTTDPMQGTYITASRDGMINWWSLDMKLLRTAFSSSPHLKVRTTWVTDMVCMPDVNIIVTSSTERDLRFYDCTAKTFTLKIVITSWEYMICTMHYHFGKDLSEQCILICGDVGGNIRLLLFSPVLRGPFQNEPGRSTQSLRHVDLQKRPHLLPKMQLVEMNRMHAEWVRQVSYYKSLSCVVSCSTCNDSLLIRNITGSKTHNMFRVDKGIQCFAFDEETHLVVTGGPDCLVRVWNAFVPSKANAIFLGHHAGITCIVLQNKGQTIYSLSRDRTIKVWDVQSQACIQTYIDIPAIVGERTPISAVYNPATCEFILACMKIATVVLDEQLNPLHTDGLTHSRAISQILYNPLFKIIITCGMDSIIINWNPVTGKRNVLIRDAHVRMLHGEEIPVEITASCMDPGFLLLLTGARNGELKVWNFNTGVCLRQMFIEHMCEVTGCFWVEGRILATGWNRHVVEFEDTGMSTTGKSWETRHTDDVLAAAVRPPLTLATTSYNSEMVLWKLETGQPYRRFSCTEPMLRIKMVYNKREMLRSTQAGHGKVRKESTGLRKLGTAGGREEVDTEAAVRKALARRRSPVSEPPRERKMRRLAVHAAIFLKTRPQHMRVAALLLALENGQVQCWSDHSAGGYQGSFQAVHMAGDYVSSFATDDKNEFLFTGTTMGYIKVWLMTNYLSNETVHVSMPRLRLLFPFLWRDRIEGRAKRTVRDQPLPLLLNSYRAHMRCVTAMDFIDEHKLVFTGSSDYSVRVWRLTGEYLQTLGSFLPWSLDVTRFPPDVKKVASFTTFKVWRGGEVSRYVPGQLVIDKLRDITEHELQHKTFGKPPEEPLLGKYFALPNRPERQEPIVLDDSMQTIPLYAHLRMASTQPVRRPPTPELVRETRLKRSLVKHAQVTLPPEGTQPDAAPDPQRRPSSRCRPRARSPTPRPTPSADLREARAGHAAARGHAARRRARPPAQTFVKHAQVTLPPEGTQPDAAPDPQRRPS</sequence>
<feature type="repeat" description="WD" evidence="4">
    <location>
        <begin position="869"/>
        <end position="902"/>
    </location>
</feature>
<dbReference type="PROSITE" id="PS50082">
    <property type="entry name" value="WD_REPEATS_2"/>
    <property type="match status" value="3"/>
</dbReference>
<comment type="caution">
    <text evidence="6">The sequence shown here is derived from an EMBL/GenBank/DDBJ whole genome shotgun (WGS) entry which is preliminary data.</text>
</comment>
<accession>A0AAD7YNN1</accession>
<dbReference type="Pfam" id="PF00400">
    <property type="entry name" value="WD40"/>
    <property type="match status" value="3"/>
</dbReference>
<gene>
    <name evidence="6" type="ORF">PYW07_002513</name>
</gene>
<dbReference type="InterPro" id="IPR015943">
    <property type="entry name" value="WD40/YVTN_repeat-like_dom_sf"/>
</dbReference>
<reference evidence="6" key="1">
    <citation type="submission" date="2023-03" db="EMBL/GenBank/DDBJ databases">
        <title>Chromosome-level genomes of two armyworms, Mythimna separata and Mythimna loreyi, provide insights into the biosynthesis and reception of sex pheromones.</title>
        <authorList>
            <person name="Zhao H."/>
        </authorList>
    </citation>
    <scope>NUCLEOTIDE SEQUENCE</scope>
    <source>
        <strain evidence="6">BeijingLab</strain>
        <tissue evidence="6">Pupa</tissue>
    </source>
</reference>
<keyword evidence="3" id="KW-0677">Repeat</keyword>